<gene>
    <name evidence="2" type="ORF">PVAP13_2KG258516</name>
</gene>
<dbReference type="AlphaFoldDB" id="A0A8T0WBT9"/>
<feature type="region of interest" description="Disordered" evidence="1">
    <location>
        <begin position="1"/>
        <end position="120"/>
    </location>
</feature>
<accession>A0A8T0WBT9</accession>
<comment type="caution">
    <text evidence="2">The sequence shown here is derived from an EMBL/GenBank/DDBJ whole genome shotgun (WGS) entry which is preliminary data.</text>
</comment>
<dbReference type="Proteomes" id="UP000823388">
    <property type="component" value="Chromosome 2K"/>
</dbReference>
<evidence type="ECO:0000313" key="3">
    <source>
        <dbReference type="Proteomes" id="UP000823388"/>
    </source>
</evidence>
<name>A0A8T0WBT9_PANVG</name>
<keyword evidence="3" id="KW-1185">Reference proteome</keyword>
<reference evidence="2" key="1">
    <citation type="submission" date="2020-05" db="EMBL/GenBank/DDBJ databases">
        <title>WGS assembly of Panicum virgatum.</title>
        <authorList>
            <person name="Lovell J.T."/>
            <person name="Jenkins J."/>
            <person name="Shu S."/>
            <person name="Juenger T.E."/>
            <person name="Schmutz J."/>
        </authorList>
    </citation>
    <scope>NUCLEOTIDE SEQUENCE</scope>
    <source>
        <strain evidence="2">AP13</strain>
    </source>
</reference>
<evidence type="ECO:0000313" key="2">
    <source>
        <dbReference type="EMBL" id="KAG2642123.1"/>
    </source>
</evidence>
<sequence length="120" mass="13132">MHTPVHTRASAKGRAFGSHSTLDAPKHPAAATLPRKTPGRAFARARSPTPPSHRGHARTATSRTARTPARAHPDKRVPALITPRLLMPQPSQRDPVQPLRERSRVPPYRAHTLEHPVASP</sequence>
<evidence type="ECO:0000256" key="1">
    <source>
        <dbReference type="SAM" id="MobiDB-lite"/>
    </source>
</evidence>
<organism evidence="2 3">
    <name type="scientific">Panicum virgatum</name>
    <name type="common">Blackwell switchgrass</name>
    <dbReference type="NCBI Taxonomy" id="38727"/>
    <lineage>
        <taxon>Eukaryota</taxon>
        <taxon>Viridiplantae</taxon>
        <taxon>Streptophyta</taxon>
        <taxon>Embryophyta</taxon>
        <taxon>Tracheophyta</taxon>
        <taxon>Spermatophyta</taxon>
        <taxon>Magnoliopsida</taxon>
        <taxon>Liliopsida</taxon>
        <taxon>Poales</taxon>
        <taxon>Poaceae</taxon>
        <taxon>PACMAD clade</taxon>
        <taxon>Panicoideae</taxon>
        <taxon>Panicodae</taxon>
        <taxon>Paniceae</taxon>
        <taxon>Panicinae</taxon>
        <taxon>Panicum</taxon>
        <taxon>Panicum sect. Hiantes</taxon>
    </lineage>
</organism>
<proteinExistence type="predicted"/>
<feature type="compositionally biased region" description="Low complexity" evidence="1">
    <location>
        <begin position="58"/>
        <end position="70"/>
    </location>
</feature>
<dbReference type="EMBL" id="CM029039">
    <property type="protein sequence ID" value="KAG2642123.1"/>
    <property type="molecule type" value="Genomic_DNA"/>
</dbReference>
<protein>
    <submittedName>
        <fullName evidence="2">Uncharacterized protein</fullName>
    </submittedName>
</protein>